<reference evidence="1" key="1">
    <citation type="submission" date="2015-07" db="EMBL/GenBank/DDBJ databases">
        <title>Adaptation to a free-living lifestyle via gene acquisitions in the diplomonad Trepomonas sp. PC1.</title>
        <authorList>
            <person name="Xu F."/>
            <person name="Jerlstrom-Hultqvist J."/>
            <person name="Kolisko M."/>
            <person name="Simpson A.G.B."/>
            <person name="Roger A.J."/>
            <person name="Svard S.G."/>
            <person name="Andersson J.O."/>
        </authorList>
    </citation>
    <scope>NUCLEOTIDE SEQUENCE</scope>
    <source>
        <strain evidence="1">PC1</strain>
    </source>
</reference>
<dbReference type="AlphaFoldDB" id="A0A146KLN5"/>
<sequence>FQSPFNILYLQSSINTSTYQLYRSLHKYHLVNRYPGFEILNNKVQLGELLRNTSLIPKAFSFPSDLGKMKQFLSESPDNYLISKPQSGFMTKGIKITQNVSQLHPNCLIQEYLQ</sequence>
<feature type="non-terminal residue" evidence="1">
    <location>
        <position position="114"/>
    </location>
</feature>
<dbReference type="InterPro" id="IPR004344">
    <property type="entry name" value="TTL/TTLL_fam"/>
</dbReference>
<dbReference type="PROSITE" id="PS51221">
    <property type="entry name" value="TTL"/>
    <property type="match status" value="1"/>
</dbReference>
<dbReference type="EMBL" id="GDID01000325">
    <property type="protein sequence ID" value="JAP96281.1"/>
    <property type="molecule type" value="Transcribed_RNA"/>
</dbReference>
<feature type="non-terminal residue" evidence="1">
    <location>
        <position position="1"/>
    </location>
</feature>
<gene>
    <name evidence="1" type="ORF">TPC1_10435</name>
</gene>
<keyword evidence="1" id="KW-0436">Ligase</keyword>
<evidence type="ECO:0000313" key="1">
    <source>
        <dbReference type="EMBL" id="JAP96281.1"/>
    </source>
</evidence>
<dbReference type="GO" id="GO:0016874">
    <property type="term" value="F:ligase activity"/>
    <property type="evidence" value="ECO:0007669"/>
    <property type="project" value="UniProtKB-KW"/>
</dbReference>
<name>A0A146KLN5_9EUKA</name>
<organism evidence="1">
    <name type="scientific">Trepomonas sp. PC1</name>
    <dbReference type="NCBI Taxonomy" id="1076344"/>
    <lineage>
        <taxon>Eukaryota</taxon>
        <taxon>Metamonada</taxon>
        <taxon>Diplomonadida</taxon>
        <taxon>Hexamitidae</taxon>
        <taxon>Hexamitinae</taxon>
        <taxon>Trepomonas</taxon>
    </lineage>
</organism>
<accession>A0A146KLN5</accession>
<dbReference type="Pfam" id="PF03133">
    <property type="entry name" value="TTL"/>
    <property type="match status" value="1"/>
</dbReference>
<protein>
    <submittedName>
        <fullName evidence="1">Tubulin tyrosine ligase</fullName>
    </submittedName>
</protein>
<proteinExistence type="predicted"/>